<dbReference type="SMART" id="SM00355">
    <property type="entry name" value="ZnF_C2H2"/>
    <property type="match status" value="2"/>
</dbReference>
<protein>
    <recommendedName>
        <fullName evidence="3">C2H2-type domain-containing protein</fullName>
    </recommendedName>
</protein>
<feature type="region of interest" description="Disordered" evidence="2">
    <location>
        <begin position="85"/>
        <end position="162"/>
    </location>
</feature>
<gene>
    <name evidence="5" type="primary">LOC4811656</name>
</gene>
<dbReference type="PROSITE" id="PS00028">
    <property type="entry name" value="ZINC_FINGER_C2H2_1"/>
    <property type="match status" value="2"/>
</dbReference>
<proteinExistence type="predicted"/>
<feature type="domain" description="C2H2-type" evidence="3">
    <location>
        <begin position="196"/>
        <end position="223"/>
    </location>
</feature>
<keyword evidence="1" id="KW-0479">Metal-binding</keyword>
<name>A0A6I8UA83_DROPS</name>
<sequence>MEIFGQKVTKLARKMKRDSQQSRLHIHEHEHAYSSSNTSRTMAGLEDDSEILLRPEGIEADVENARKAVERKLIYLSESNRVAAPSRAVRRQALEGRSGSGSGGKGRGDGKHTKKHLSQEAAGSGGGDKIRSRGSYNVLDSDRRNGLSISDDQEDSEMESLSRRLQDVVLEAEQAERRLSGVYGRQQMSPKASGGFTCGVCGAKFQIKSLLGAHRRTHDEDFSVRFRSHRPRGSNTTLTSGHLCKYCDRKFDLERTLHIHQLCHCKKISPQLRRKLPYTELLHEKKAPLHDQRL</sequence>
<dbReference type="KEGG" id="dpo:4811656"/>
<dbReference type="RefSeq" id="XP_001352247.4">
    <property type="nucleotide sequence ID" value="XM_001352211.4"/>
</dbReference>
<keyword evidence="1" id="KW-0863">Zinc-finger</keyword>
<dbReference type="InParanoid" id="A0A6I8UA83"/>
<evidence type="ECO:0000313" key="5">
    <source>
        <dbReference type="RefSeq" id="XP_001352247.4"/>
    </source>
</evidence>
<evidence type="ECO:0000256" key="1">
    <source>
        <dbReference type="PROSITE-ProRule" id="PRU00042"/>
    </source>
</evidence>
<dbReference type="PROSITE" id="PS50157">
    <property type="entry name" value="ZINC_FINGER_C2H2_2"/>
    <property type="match status" value="1"/>
</dbReference>
<dbReference type="AlphaFoldDB" id="A0A6I8UA83"/>
<keyword evidence="4" id="KW-1185">Reference proteome</keyword>
<keyword evidence="1" id="KW-0862">Zinc</keyword>
<dbReference type="InterPro" id="IPR036236">
    <property type="entry name" value="Znf_C2H2_sf"/>
</dbReference>
<accession>A0A6I8UA83</accession>
<dbReference type="GO" id="GO:0008270">
    <property type="term" value="F:zinc ion binding"/>
    <property type="evidence" value="ECO:0007669"/>
    <property type="project" value="UniProtKB-KW"/>
</dbReference>
<dbReference type="Gene3D" id="3.30.160.60">
    <property type="entry name" value="Classic Zinc Finger"/>
    <property type="match status" value="1"/>
</dbReference>
<evidence type="ECO:0000256" key="2">
    <source>
        <dbReference type="SAM" id="MobiDB-lite"/>
    </source>
</evidence>
<reference evidence="5" key="1">
    <citation type="submission" date="2025-08" db="UniProtKB">
        <authorList>
            <consortium name="RefSeq"/>
        </authorList>
    </citation>
    <scope>IDENTIFICATION</scope>
    <source>
        <strain evidence="5">MV-25-SWS-2005</strain>
        <tissue evidence="5">Whole body</tissue>
    </source>
</reference>
<dbReference type="SUPFAM" id="SSF57667">
    <property type="entry name" value="beta-beta-alpha zinc fingers"/>
    <property type="match status" value="1"/>
</dbReference>
<dbReference type="Proteomes" id="UP000001819">
    <property type="component" value="Chromosome X"/>
</dbReference>
<evidence type="ECO:0000313" key="4">
    <source>
        <dbReference type="Proteomes" id="UP000001819"/>
    </source>
</evidence>
<dbReference type="InterPro" id="IPR013087">
    <property type="entry name" value="Znf_C2H2_type"/>
</dbReference>
<evidence type="ECO:0000259" key="3">
    <source>
        <dbReference type="PROSITE" id="PS50157"/>
    </source>
</evidence>
<organism evidence="4 5">
    <name type="scientific">Drosophila pseudoobscura pseudoobscura</name>
    <name type="common">Fruit fly</name>
    <dbReference type="NCBI Taxonomy" id="46245"/>
    <lineage>
        <taxon>Eukaryota</taxon>
        <taxon>Metazoa</taxon>
        <taxon>Ecdysozoa</taxon>
        <taxon>Arthropoda</taxon>
        <taxon>Hexapoda</taxon>
        <taxon>Insecta</taxon>
        <taxon>Pterygota</taxon>
        <taxon>Neoptera</taxon>
        <taxon>Endopterygota</taxon>
        <taxon>Diptera</taxon>
        <taxon>Brachycera</taxon>
        <taxon>Muscomorpha</taxon>
        <taxon>Ephydroidea</taxon>
        <taxon>Drosophilidae</taxon>
        <taxon>Drosophila</taxon>
        <taxon>Sophophora</taxon>
    </lineage>
</organism>